<evidence type="ECO:0000313" key="2">
    <source>
        <dbReference type="EMBL" id="MBP2059583.1"/>
    </source>
</evidence>
<keyword evidence="3" id="KW-1185">Reference proteome</keyword>
<organism evidence="2 3">
    <name type="scientific">Streptomyces iranensis</name>
    <dbReference type="NCBI Taxonomy" id="576784"/>
    <lineage>
        <taxon>Bacteria</taxon>
        <taxon>Bacillati</taxon>
        <taxon>Actinomycetota</taxon>
        <taxon>Actinomycetes</taxon>
        <taxon>Kitasatosporales</taxon>
        <taxon>Streptomycetaceae</taxon>
        <taxon>Streptomyces</taxon>
        <taxon>Streptomyces violaceusniger group</taxon>
    </lineage>
</organism>
<sequence>MTKGADVDVDEQRRFDESVDDAEAASVGRARAAAGGRIELTVEELAEALGRPQPPASSAPGASGP</sequence>
<evidence type="ECO:0000313" key="3">
    <source>
        <dbReference type="Proteomes" id="UP000756710"/>
    </source>
</evidence>
<feature type="region of interest" description="Disordered" evidence="1">
    <location>
        <begin position="46"/>
        <end position="65"/>
    </location>
</feature>
<dbReference type="RefSeq" id="WP_044576337.1">
    <property type="nucleotide sequence ID" value="NZ_BAABDR010000060.1"/>
</dbReference>
<name>A0ABS4MIT0_9ACTN</name>
<feature type="region of interest" description="Disordered" evidence="1">
    <location>
        <begin position="1"/>
        <end position="21"/>
    </location>
</feature>
<dbReference type="EMBL" id="JAGGLR010000001">
    <property type="protein sequence ID" value="MBP2059583.1"/>
    <property type="molecule type" value="Genomic_DNA"/>
</dbReference>
<proteinExistence type="predicted"/>
<dbReference type="GeneID" id="32472907"/>
<reference evidence="2 3" key="1">
    <citation type="submission" date="2021-03" db="EMBL/GenBank/DDBJ databases">
        <title>Genomic Encyclopedia of Type Strains, Phase IV (KMG-IV): sequencing the most valuable type-strain genomes for metagenomic binning, comparative biology and taxonomic classification.</title>
        <authorList>
            <person name="Goeker M."/>
        </authorList>
    </citation>
    <scope>NUCLEOTIDE SEQUENCE [LARGE SCALE GENOMIC DNA]</scope>
    <source>
        <strain evidence="2 3">DSM 41954</strain>
    </source>
</reference>
<protein>
    <submittedName>
        <fullName evidence="2">Uncharacterized protein</fullName>
    </submittedName>
</protein>
<evidence type="ECO:0000256" key="1">
    <source>
        <dbReference type="SAM" id="MobiDB-lite"/>
    </source>
</evidence>
<gene>
    <name evidence="2" type="ORF">J2Z30_000579</name>
</gene>
<dbReference type="Proteomes" id="UP000756710">
    <property type="component" value="Unassembled WGS sequence"/>
</dbReference>
<accession>A0ABS4MIT0</accession>
<comment type="caution">
    <text evidence="2">The sequence shown here is derived from an EMBL/GenBank/DDBJ whole genome shotgun (WGS) entry which is preliminary data.</text>
</comment>